<organism evidence="2 3">
    <name type="scientific">Wolfiporia cocos (strain MD-104)</name>
    <name type="common">Brown rot fungus</name>
    <dbReference type="NCBI Taxonomy" id="742152"/>
    <lineage>
        <taxon>Eukaryota</taxon>
        <taxon>Fungi</taxon>
        <taxon>Dikarya</taxon>
        <taxon>Basidiomycota</taxon>
        <taxon>Agaricomycotina</taxon>
        <taxon>Agaricomycetes</taxon>
        <taxon>Polyporales</taxon>
        <taxon>Phaeolaceae</taxon>
        <taxon>Wolfiporia</taxon>
    </lineage>
</organism>
<feature type="compositionally biased region" description="Polar residues" evidence="1">
    <location>
        <begin position="20"/>
        <end position="29"/>
    </location>
</feature>
<dbReference type="STRING" id="742152.A0A2H3IXS3"/>
<evidence type="ECO:0000313" key="3">
    <source>
        <dbReference type="Proteomes" id="UP000218811"/>
    </source>
</evidence>
<keyword evidence="3" id="KW-1185">Reference proteome</keyword>
<dbReference type="Proteomes" id="UP000218811">
    <property type="component" value="Unassembled WGS sequence"/>
</dbReference>
<dbReference type="EMBL" id="KB467832">
    <property type="protein sequence ID" value="PCH34766.1"/>
    <property type="molecule type" value="Genomic_DNA"/>
</dbReference>
<dbReference type="OMA" id="RCNAPTC"/>
<gene>
    <name evidence="2" type="ORF">WOLCODRAFT_139566</name>
</gene>
<dbReference type="OrthoDB" id="3240925at2759"/>
<evidence type="ECO:0000313" key="2">
    <source>
        <dbReference type="EMBL" id="PCH34766.1"/>
    </source>
</evidence>
<sequence>MLEHVRRPATKRRKLASNGPDMNSDPNSALSINIPLTEQRPQELSVRPSVCISCRKAAYGRLSQLVECSRCQELTCVVCSRTCTACPVSMPPTPALTNTSTPSVSPSPKRTALALNTLNTTNARAVVALSLASPAPNKRLKRSSVVANEDDDGHDADSEDKYFKEGLLPGCGRVICRNCCVESPHSVTTTCYDCFARPYGLQDFSQTYDQMETQKTEQWQ</sequence>
<reference evidence="2 3" key="1">
    <citation type="journal article" date="2012" name="Science">
        <title>The Paleozoic origin of enzymatic lignin decomposition reconstructed from 31 fungal genomes.</title>
        <authorList>
            <person name="Floudas D."/>
            <person name="Binder M."/>
            <person name="Riley R."/>
            <person name="Barry K."/>
            <person name="Blanchette R.A."/>
            <person name="Henrissat B."/>
            <person name="Martinez A.T."/>
            <person name="Otillar R."/>
            <person name="Spatafora J.W."/>
            <person name="Yadav J.S."/>
            <person name="Aerts A."/>
            <person name="Benoit I."/>
            <person name="Boyd A."/>
            <person name="Carlson A."/>
            <person name="Copeland A."/>
            <person name="Coutinho P.M."/>
            <person name="de Vries R.P."/>
            <person name="Ferreira P."/>
            <person name="Findley K."/>
            <person name="Foster B."/>
            <person name="Gaskell J."/>
            <person name="Glotzer D."/>
            <person name="Gorecki P."/>
            <person name="Heitman J."/>
            <person name="Hesse C."/>
            <person name="Hori C."/>
            <person name="Igarashi K."/>
            <person name="Jurgens J.A."/>
            <person name="Kallen N."/>
            <person name="Kersten P."/>
            <person name="Kohler A."/>
            <person name="Kuees U."/>
            <person name="Kumar T.K.A."/>
            <person name="Kuo A."/>
            <person name="LaButti K."/>
            <person name="Larrondo L.F."/>
            <person name="Lindquist E."/>
            <person name="Ling A."/>
            <person name="Lombard V."/>
            <person name="Lucas S."/>
            <person name="Lundell T."/>
            <person name="Martin R."/>
            <person name="McLaughlin D.J."/>
            <person name="Morgenstern I."/>
            <person name="Morin E."/>
            <person name="Murat C."/>
            <person name="Nagy L.G."/>
            <person name="Nolan M."/>
            <person name="Ohm R.A."/>
            <person name="Patyshakuliyeva A."/>
            <person name="Rokas A."/>
            <person name="Ruiz-Duenas F.J."/>
            <person name="Sabat G."/>
            <person name="Salamov A."/>
            <person name="Samejima M."/>
            <person name="Schmutz J."/>
            <person name="Slot J.C."/>
            <person name="St John F."/>
            <person name="Stenlid J."/>
            <person name="Sun H."/>
            <person name="Sun S."/>
            <person name="Syed K."/>
            <person name="Tsang A."/>
            <person name="Wiebenga A."/>
            <person name="Young D."/>
            <person name="Pisabarro A."/>
            <person name="Eastwood D.C."/>
            <person name="Martin F."/>
            <person name="Cullen D."/>
            <person name="Grigoriev I.V."/>
            <person name="Hibbett D.S."/>
        </authorList>
    </citation>
    <scope>NUCLEOTIDE SEQUENCE [LARGE SCALE GENOMIC DNA]</scope>
    <source>
        <strain evidence="2 3">MD-104</strain>
    </source>
</reference>
<evidence type="ECO:0000256" key="1">
    <source>
        <dbReference type="SAM" id="MobiDB-lite"/>
    </source>
</evidence>
<dbReference type="AlphaFoldDB" id="A0A2H3IXS3"/>
<accession>A0A2H3IXS3</accession>
<feature type="region of interest" description="Disordered" evidence="1">
    <location>
        <begin position="140"/>
        <end position="159"/>
    </location>
</feature>
<proteinExistence type="predicted"/>
<name>A0A2H3IXS3_WOLCO</name>
<protein>
    <submittedName>
        <fullName evidence="2">Uncharacterized protein</fullName>
    </submittedName>
</protein>
<feature type="region of interest" description="Disordered" evidence="1">
    <location>
        <begin position="1"/>
        <end position="29"/>
    </location>
</feature>